<evidence type="ECO:0000313" key="2">
    <source>
        <dbReference type="EMBL" id="MBP2114836.1"/>
    </source>
</evidence>
<keyword evidence="1" id="KW-0812">Transmembrane</keyword>
<organism evidence="2 3">
    <name type="scientific">Paenibacillus silagei</name>
    <dbReference type="NCBI Taxonomy" id="1670801"/>
    <lineage>
        <taxon>Bacteria</taxon>
        <taxon>Bacillati</taxon>
        <taxon>Bacillota</taxon>
        <taxon>Bacilli</taxon>
        <taxon>Bacillales</taxon>
        <taxon>Paenibacillaceae</taxon>
        <taxon>Paenibacillus</taxon>
    </lineage>
</organism>
<dbReference type="Proteomes" id="UP000773462">
    <property type="component" value="Unassembled WGS sequence"/>
</dbReference>
<evidence type="ECO:0000313" key="3">
    <source>
        <dbReference type="Proteomes" id="UP000773462"/>
    </source>
</evidence>
<dbReference type="RefSeq" id="WP_209877601.1">
    <property type="nucleotide sequence ID" value="NZ_JAGGLV010000020.1"/>
</dbReference>
<keyword evidence="3" id="KW-1185">Reference proteome</keyword>
<name>A0ABS4NXR0_9BACL</name>
<gene>
    <name evidence="2" type="ORF">J2Z70_005020</name>
</gene>
<comment type="caution">
    <text evidence="2">The sequence shown here is derived from an EMBL/GenBank/DDBJ whole genome shotgun (WGS) entry which is preliminary data.</text>
</comment>
<reference evidence="2 3" key="1">
    <citation type="submission" date="2021-03" db="EMBL/GenBank/DDBJ databases">
        <title>Genomic Encyclopedia of Type Strains, Phase IV (KMG-IV): sequencing the most valuable type-strain genomes for metagenomic binning, comparative biology and taxonomic classification.</title>
        <authorList>
            <person name="Goeker M."/>
        </authorList>
    </citation>
    <scope>NUCLEOTIDE SEQUENCE [LARGE SCALE GENOMIC DNA]</scope>
    <source>
        <strain evidence="2 3">DSM 101953</strain>
    </source>
</reference>
<sequence length="186" mass="20712">MNKEAYLNELARYLKLLPPEECAELMGEFREHFECAQLSGRSEAEVISKLGHPRLIARELLTQSQIERADKSPTLLSVTRAVMATVSLGLFNLVIVLLPFITSLTVIAGVFVFAICLLISPVLLILQYQSVALSINSIFLMLGLVGVGLLVALGTLKLTRLYYHLVIRYLKYNLTVIKKDVTSFEA</sequence>
<feature type="transmembrane region" description="Helical" evidence="1">
    <location>
        <begin position="138"/>
        <end position="156"/>
    </location>
</feature>
<dbReference type="Pfam" id="PF22564">
    <property type="entry name" value="HAAS"/>
    <property type="match status" value="1"/>
</dbReference>
<protein>
    <submittedName>
        <fullName evidence="2">Membrane protein</fullName>
    </submittedName>
</protein>
<keyword evidence="1" id="KW-0472">Membrane</keyword>
<feature type="transmembrane region" description="Helical" evidence="1">
    <location>
        <begin position="81"/>
        <end position="101"/>
    </location>
</feature>
<dbReference type="EMBL" id="JAGGLV010000020">
    <property type="protein sequence ID" value="MBP2114836.1"/>
    <property type="molecule type" value="Genomic_DNA"/>
</dbReference>
<proteinExistence type="predicted"/>
<feature type="transmembrane region" description="Helical" evidence="1">
    <location>
        <begin position="107"/>
        <end position="126"/>
    </location>
</feature>
<evidence type="ECO:0000256" key="1">
    <source>
        <dbReference type="SAM" id="Phobius"/>
    </source>
</evidence>
<accession>A0ABS4NXR0</accession>
<keyword evidence="1" id="KW-1133">Transmembrane helix</keyword>